<evidence type="ECO:0000313" key="1">
    <source>
        <dbReference type="EMBL" id="MDA3968657.1"/>
    </source>
</evidence>
<name>A0ABT4VD71_9HELI</name>
<protein>
    <submittedName>
        <fullName evidence="1">Uncharacterized protein</fullName>
    </submittedName>
</protein>
<sequence length="147" mass="17346">MKKSSEVLHNLFNSPCYSKLNYNIEAWKFVPYIVSSIRAGISYVYVKNSKLYIVCKHSQFKLEFKYKKKEIMNGLKLFQANKKMLLGIDDIICYEQKQAINITREIIGESFNEKSEGEFENLASGELYDIFERIRERILDNLEHEGR</sequence>
<evidence type="ECO:0000313" key="2">
    <source>
        <dbReference type="Proteomes" id="UP001210261"/>
    </source>
</evidence>
<proteinExistence type="predicted"/>
<organism evidence="1 2">
    <name type="scientific">Helicobacter ibis</name>
    <dbReference type="NCBI Taxonomy" id="2962633"/>
    <lineage>
        <taxon>Bacteria</taxon>
        <taxon>Pseudomonadati</taxon>
        <taxon>Campylobacterota</taxon>
        <taxon>Epsilonproteobacteria</taxon>
        <taxon>Campylobacterales</taxon>
        <taxon>Helicobacteraceae</taxon>
        <taxon>Helicobacter</taxon>
    </lineage>
</organism>
<dbReference type="Proteomes" id="UP001210261">
    <property type="component" value="Unassembled WGS sequence"/>
</dbReference>
<comment type="caution">
    <text evidence="1">The sequence shown here is derived from an EMBL/GenBank/DDBJ whole genome shotgun (WGS) entry which is preliminary data.</text>
</comment>
<gene>
    <name evidence="1" type="ORF">PF021_03090</name>
</gene>
<reference evidence="1 2" key="1">
    <citation type="submission" date="2023-01" db="EMBL/GenBank/DDBJ databases">
        <title>Description of Helicobacter ibis sp. nov. isolated from faecal droppings of black-faced ibis (Theristicus melanopis).</title>
        <authorList>
            <person name="Lopez-Cantillo M."/>
            <person name="Vidal-Veuthey B."/>
            <person name="Mella A."/>
            <person name="De La Haba R."/>
            <person name="Collado L."/>
        </authorList>
    </citation>
    <scope>NUCLEOTIDE SEQUENCE [LARGE SCALE GENOMIC DNA]</scope>
    <source>
        <strain evidence="1 2">A82</strain>
    </source>
</reference>
<keyword evidence="2" id="KW-1185">Reference proteome</keyword>
<dbReference type="EMBL" id="JAQHXR010000001">
    <property type="protein sequence ID" value="MDA3968657.1"/>
    <property type="molecule type" value="Genomic_DNA"/>
</dbReference>
<accession>A0ABT4VD71</accession>